<dbReference type="Proteomes" id="UP000092460">
    <property type="component" value="Unassembled WGS sequence"/>
</dbReference>
<dbReference type="PANTHER" id="PTHR46599:SF3">
    <property type="entry name" value="PIGGYBAC TRANSPOSABLE ELEMENT-DERIVED PROTEIN 4"/>
    <property type="match status" value="1"/>
</dbReference>
<feature type="domain" description="PiggyBac transposable element-derived protein" evidence="1">
    <location>
        <begin position="88"/>
        <end position="458"/>
    </location>
</feature>
<evidence type="ECO:0000259" key="1">
    <source>
        <dbReference type="Pfam" id="PF13843"/>
    </source>
</evidence>
<reference evidence="3" key="1">
    <citation type="submission" date="2015-01" db="EMBL/GenBank/DDBJ databases">
        <authorList>
            <person name="Aksoy S."/>
            <person name="Warren W."/>
            <person name="Wilson R.K."/>
        </authorList>
    </citation>
    <scope>NUCLEOTIDE SEQUENCE [LARGE SCALE GENOMIC DNA]</scope>
    <source>
        <strain evidence="3">IAEA</strain>
    </source>
</reference>
<dbReference type="PANTHER" id="PTHR46599">
    <property type="entry name" value="PIGGYBAC TRANSPOSABLE ELEMENT-DERIVED PROTEIN 4"/>
    <property type="match status" value="1"/>
</dbReference>
<accession>A0A1B0BVJ0</accession>
<organism evidence="2 3">
    <name type="scientific">Glossina palpalis gambiensis</name>
    <dbReference type="NCBI Taxonomy" id="67801"/>
    <lineage>
        <taxon>Eukaryota</taxon>
        <taxon>Metazoa</taxon>
        <taxon>Ecdysozoa</taxon>
        <taxon>Arthropoda</taxon>
        <taxon>Hexapoda</taxon>
        <taxon>Insecta</taxon>
        <taxon>Pterygota</taxon>
        <taxon>Neoptera</taxon>
        <taxon>Endopterygota</taxon>
        <taxon>Diptera</taxon>
        <taxon>Brachycera</taxon>
        <taxon>Muscomorpha</taxon>
        <taxon>Hippoboscoidea</taxon>
        <taxon>Glossinidae</taxon>
        <taxon>Glossina</taxon>
    </lineage>
</organism>
<dbReference type="STRING" id="67801.A0A1B0BVJ0"/>
<dbReference type="VEuPathDB" id="VectorBase:GPPI041823"/>
<dbReference type="EMBL" id="JXJN01021304">
    <property type="status" value="NOT_ANNOTATED_CDS"/>
    <property type="molecule type" value="Genomic_DNA"/>
</dbReference>
<keyword evidence="3" id="KW-1185">Reference proteome</keyword>
<dbReference type="InterPro" id="IPR029526">
    <property type="entry name" value="PGBD"/>
</dbReference>
<dbReference type="Pfam" id="PF13843">
    <property type="entry name" value="DDE_Tnp_1_7"/>
    <property type="match status" value="1"/>
</dbReference>
<name>A0A1B0BVJ0_9MUSC</name>
<evidence type="ECO:0000313" key="3">
    <source>
        <dbReference type="Proteomes" id="UP000092460"/>
    </source>
</evidence>
<sequence length="470" mass="54902">IKNRKRKSLRTNANTCDRIIVDDDDGIVPVKRIRQRIVSSSEDSDTDLSHQSSFNNLPVAEDVSNHHDSLEPCEESDSRSNFLSLSKPIEFFELFFDSTLWELIGQETNKYAEYSRHSPRELESFETEIWTSVTVFEMKAYIAVLVEMEIPRKPNISSYWSENSRNIPWFRRMFSRNRFQHILKYFHLDDNSLYFPPGHAKYEPCAKCKSLVDHANKVFKLHYKPHIQLSIDESLVGTQCHSSITQYLPNKKHHRWGIEFWMLCDCVSKYCLAFSCYKGAKETISTDRKKFELKYDVVVNLLKDSNCSNKGHHIFVDNFFTSVELARHLYSMGTFLTGTIGRNKTCIPDHLQQTNVNEVKYFRSNEVLFCAFREKKSVSRPVLLISTKAEEEDVTITKKRHGREKRSTKPAIVQSYNDFMGGVDESNKMLCIYFDERTSVKYWKEVAFNIINRMVLNASFTKKEEKPNLG</sequence>
<dbReference type="AlphaFoldDB" id="A0A1B0BVJ0"/>
<dbReference type="EnsemblMetazoa" id="GPPI041823-RA">
    <property type="protein sequence ID" value="GPPI041823-PA"/>
    <property type="gene ID" value="GPPI041823"/>
</dbReference>
<evidence type="ECO:0000313" key="2">
    <source>
        <dbReference type="EnsemblMetazoa" id="GPPI041823-PA"/>
    </source>
</evidence>
<protein>
    <recommendedName>
        <fullName evidence="1">PiggyBac transposable element-derived protein domain-containing protein</fullName>
    </recommendedName>
</protein>
<reference evidence="2" key="2">
    <citation type="submission" date="2020-05" db="UniProtKB">
        <authorList>
            <consortium name="EnsemblMetazoa"/>
        </authorList>
    </citation>
    <scope>IDENTIFICATION</scope>
    <source>
        <strain evidence="2">IAEA</strain>
    </source>
</reference>
<proteinExistence type="predicted"/>